<keyword evidence="1" id="KW-0812">Transmembrane</keyword>
<organism evidence="2 3">
    <name type="scientific">Streptomyces lycii</name>
    <dbReference type="NCBI Taxonomy" id="2654337"/>
    <lineage>
        <taxon>Bacteria</taxon>
        <taxon>Bacillati</taxon>
        <taxon>Actinomycetota</taxon>
        <taxon>Actinomycetes</taxon>
        <taxon>Kitasatosporales</taxon>
        <taxon>Streptomycetaceae</taxon>
        <taxon>Streptomyces</taxon>
    </lineage>
</organism>
<name>A0ABQ7FDP3_9ACTN</name>
<keyword evidence="1" id="KW-1133">Transmembrane helix</keyword>
<dbReference type="Proteomes" id="UP000621266">
    <property type="component" value="Unassembled WGS sequence"/>
</dbReference>
<feature type="transmembrane region" description="Helical" evidence="1">
    <location>
        <begin position="25"/>
        <end position="58"/>
    </location>
</feature>
<keyword evidence="3" id="KW-1185">Reference proteome</keyword>
<evidence type="ECO:0000313" key="3">
    <source>
        <dbReference type="Proteomes" id="UP000621266"/>
    </source>
</evidence>
<evidence type="ECO:0000313" key="2">
    <source>
        <dbReference type="EMBL" id="KAF4407126.1"/>
    </source>
</evidence>
<sequence>MPLLALLAAVAAISFEELIEFHFGVVGVVGLLLVTIGVKAKNLTCGCIGAVVLAMLLAQ</sequence>
<proteinExistence type="predicted"/>
<keyword evidence="1" id="KW-0472">Membrane</keyword>
<gene>
    <name evidence="2" type="ORF">GCU69_21290</name>
</gene>
<dbReference type="RefSeq" id="WP_098753086.1">
    <property type="nucleotide sequence ID" value="NZ_WHPN01000331.1"/>
</dbReference>
<protein>
    <submittedName>
        <fullName evidence="2">Uncharacterized protein</fullName>
    </submittedName>
</protein>
<dbReference type="EMBL" id="WHPN01000331">
    <property type="protein sequence ID" value="KAF4407126.1"/>
    <property type="molecule type" value="Genomic_DNA"/>
</dbReference>
<accession>A0ABQ7FDP3</accession>
<reference evidence="2 3" key="1">
    <citation type="submission" date="2019-10" db="EMBL/GenBank/DDBJ databases">
        <title>Streptomyces tenebrisbrunneis sp.nov., an endogenous actinomycete isolated from of Lycium ruthenicum.</title>
        <authorList>
            <person name="Ma L."/>
        </authorList>
    </citation>
    <scope>NUCLEOTIDE SEQUENCE [LARGE SCALE GENOMIC DNA]</scope>
    <source>
        <strain evidence="2 3">TRM 66187</strain>
    </source>
</reference>
<comment type="caution">
    <text evidence="2">The sequence shown here is derived from an EMBL/GenBank/DDBJ whole genome shotgun (WGS) entry which is preliminary data.</text>
</comment>
<evidence type="ECO:0000256" key="1">
    <source>
        <dbReference type="SAM" id="Phobius"/>
    </source>
</evidence>